<dbReference type="InterPro" id="IPR006145">
    <property type="entry name" value="PsdUridine_synth_RsuA/RluA"/>
</dbReference>
<dbReference type="GO" id="GO:0009982">
    <property type="term" value="F:pseudouridine synthase activity"/>
    <property type="evidence" value="ECO:0007669"/>
    <property type="project" value="InterPro"/>
</dbReference>
<dbReference type="PROSITE" id="PS01129">
    <property type="entry name" value="PSI_RLU"/>
    <property type="match status" value="1"/>
</dbReference>
<dbReference type="Pfam" id="PF00849">
    <property type="entry name" value="PseudoU_synth_2"/>
    <property type="match status" value="1"/>
</dbReference>
<dbReference type="GO" id="GO:0140098">
    <property type="term" value="F:catalytic activity, acting on RNA"/>
    <property type="evidence" value="ECO:0007669"/>
    <property type="project" value="UniProtKB-ARBA"/>
</dbReference>
<feature type="domain" description="Pseudouridine synthase RsuA/RluA-like" evidence="2">
    <location>
        <begin position="24"/>
        <end position="170"/>
    </location>
</feature>
<sequence>MNTTLDLGVKTPRFEDLIIFEDQHYLAISKPAFLSTLDERSTAGSMQSVVRMAKRFNPDLQVCHRIDKETSGILLLSKHAEAYRHASIAFEKRVVDKTYHALVHGAHYFKDVEVDYPILNKGNKNVILSKSHGKEARTIFNSLTVFQDFTLVECKPITGRMHQIRVHLASQKASIVNDKLYGGKTVYLSEIKKRGFSLGKDKVEQPLIKRFALHAKGLTFKAFGCTYVIEADYTKDFSVLLKYLNKFNTR</sequence>
<organism evidence="3 4">
    <name type="scientific">Candidatus Sphingobacterium stercoripullorum</name>
    <dbReference type="NCBI Taxonomy" id="2838759"/>
    <lineage>
        <taxon>Bacteria</taxon>
        <taxon>Pseudomonadati</taxon>
        <taxon>Bacteroidota</taxon>
        <taxon>Sphingobacteriia</taxon>
        <taxon>Sphingobacteriales</taxon>
        <taxon>Sphingobacteriaceae</taxon>
        <taxon>Sphingobacterium</taxon>
    </lineage>
</organism>
<comment type="caution">
    <text evidence="3">The sequence shown here is derived from an EMBL/GenBank/DDBJ whole genome shotgun (WGS) entry which is preliminary data.</text>
</comment>
<dbReference type="PANTHER" id="PTHR21600">
    <property type="entry name" value="MITOCHONDRIAL RNA PSEUDOURIDINE SYNTHASE"/>
    <property type="match status" value="1"/>
</dbReference>
<dbReference type="AlphaFoldDB" id="A0A9D1WA41"/>
<accession>A0A9D1WA41</accession>
<dbReference type="Proteomes" id="UP000824156">
    <property type="component" value="Unassembled WGS sequence"/>
</dbReference>
<dbReference type="Gene3D" id="3.30.2350.10">
    <property type="entry name" value="Pseudouridine synthase"/>
    <property type="match status" value="1"/>
</dbReference>
<dbReference type="PANTHER" id="PTHR21600:SF87">
    <property type="entry name" value="RNA PSEUDOURIDYLATE SYNTHASE DOMAIN-CONTAINING PROTEIN 1"/>
    <property type="match status" value="1"/>
</dbReference>
<dbReference type="InterPro" id="IPR050188">
    <property type="entry name" value="RluA_PseudoU_synthase"/>
</dbReference>
<dbReference type="CDD" id="cd02869">
    <property type="entry name" value="PseudoU_synth_RluA_like"/>
    <property type="match status" value="1"/>
</dbReference>
<reference evidence="3" key="2">
    <citation type="submission" date="2021-04" db="EMBL/GenBank/DDBJ databases">
        <authorList>
            <person name="Gilroy R."/>
        </authorList>
    </citation>
    <scope>NUCLEOTIDE SEQUENCE</scope>
    <source>
        <strain evidence="3">1719</strain>
    </source>
</reference>
<evidence type="ECO:0000259" key="2">
    <source>
        <dbReference type="Pfam" id="PF00849"/>
    </source>
</evidence>
<reference evidence="3" key="1">
    <citation type="journal article" date="2021" name="PeerJ">
        <title>Extensive microbial diversity within the chicken gut microbiome revealed by metagenomics and culture.</title>
        <authorList>
            <person name="Gilroy R."/>
            <person name="Ravi A."/>
            <person name="Getino M."/>
            <person name="Pursley I."/>
            <person name="Horton D.L."/>
            <person name="Alikhan N.F."/>
            <person name="Baker D."/>
            <person name="Gharbi K."/>
            <person name="Hall N."/>
            <person name="Watson M."/>
            <person name="Adriaenssens E.M."/>
            <person name="Foster-Nyarko E."/>
            <person name="Jarju S."/>
            <person name="Secka A."/>
            <person name="Antonio M."/>
            <person name="Oren A."/>
            <person name="Chaudhuri R.R."/>
            <person name="La Ragione R."/>
            <person name="Hildebrand F."/>
            <person name="Pallen M.J."/>
        </authorList>
    </citation>
    <scope>NUCLEOTIDE SEQUENCE</scope>
    <source>
        <strain evidence="3">1719</strain>
    </source>
</reference>
<evidence type="ECO:0000313" key="4">
    <source>
        <dbReference type="Proteomes" id="UP000824156"/>
    </source>
</evidence>
<proteinExistence type="inferred from homology"/>
<protein>
    <submittedName>
        <fullName evidence="3">RluA family pseudouridine synthase</fullName>
    </submittedName>
</protein>
<dbReference type="SUPFAM" id="SSF55120">
    <property type="entry name" value="Pseudouridine synthase"/>
    <property type="match status" value="1"/>
</dbReference>
<comment type="similarity">
    <text evidence="1">Belongs to the pseudouridine synthase RluA family.</text>
</comment>
<gene>
    <name evidence="3" type="ORF">H9853_09480</name>
</gene>
<dbReference type="GO" id="GO:0003723">
    <property type="term" value="F:RNA binding"/>
    <property type="evidence" value="ECO:0007669"/>
    <property type="project" value="InterPro"/>
</dbReference>
<dbReference type="InterPro" id="IPR020103">
    <property type="entry name" value="PsdUridine_synth_cat_dom_sf"/>
</dbReference>
<dbReference type="EMBL" id="DXEZ01000262">
    <property type="protein sequence ID" value="HIX55248.1"/>
    <property type="molecule type" value="Genomic_DNA"/>
</dbReference>
<dbReference type="InterPro" id="IPR006224">
    <property type="entry name" value="PsdUridine_synth_RluA-like_CS"/>
</dbReference>
<evidence type="ECO:0000256" key="1">
    <source>
        <dbReference type="ARBA" id="ARBA00010876"/>
    </source>
</evidence>
<evidence type="ECO:0000313" key="3">
    <source>
        <dbReference type="EMBL" id="HIX55248.1"/>
    </source>
</evidence>
<dbReference type="GO" id="GO:0000455">
    <property type="term" value="P:enzyme-directed rRNA pseudouridine synthesis"/>
    <property type="evidence" value="ECO:0007669"/>
    <property type="project" value="TreeGrafter"/>
</dbReference>
<name>A0A9D1WA41_9SPHI</name>